<dbReference type="EMBL" id="QJJM01000004">
    <property type="protein sequence ID" value="PXW77594.1"/>
    <property type="molecule type" value="Genomic_DNA"/>
</dbReference>
<comment type="caution">
    <text evidence="1">The sequence shown here is derived from an EMBL/GenBank/DDBJ whole genome shotgun (WGS) entry which is preliminary data.</text>
</comment>
<proteinExistence type="predicted"/>
<keyword evidence="2" id="KW-1185">Reference proteome</keyword>
<reference evidence="1 2" key="1">
    <citation type="submission" date="2018-05" db="EMBL/GenBank/DDBJ databases">
        <title>Genomic Encyclopedia of Type Strains, Phase IV (KMG-IV): sequencing the most valuable type-strain genomes for metagenomic binning, comparative biology and taxonomic classification.</title>
        <authorList>
            <person name="Goeker M."/>
        </authorList>
    </citation>
    <scope>NUCLEOTIDE SEQUENCE [LARGE SCALE GENOMIC DNA]</scope>
    <source>
        <strain evidence="1 2">DSM 3183</strain>
    </source>
</reference>
<accession>A0A2V3V8V5</accession>
<dbReference type="AlphaFoldDB" id="A0A2V3V8V5"/>
<gene>
    <name evidence="1" type="ORF">C7451_10489</name>
</gene>
<dbReference type="Proteomes" id="UP000248014">
    <property type="component" value="Unassembled WGS sequence"/>
</dbReference>
<dbReference type="OrthoDB" id="7412671at2"/>
<name>A0A2V3V8V5_9SPHN</name>
<evidence type="ECO:0000313" key="2">
    <source>
        <dbReference type="Proteomes" id="UP000248014"/>
    </source>
</evidence>
<organism evidence="1 2">
    <name type="scientific">Blastomonas natatoria</name>
    <dbReference type="NCBI Taxonomy" id="34015"/>
    <lineage>
        <taxon>Bacteria</taxon>
        <taxon>Pseudomonadati</taxon>
        <taxon>Pseudomonadota</taxon>
        <taxon>Alphaproteobacteria</taxon>
        <taxon>Sphingomonadales</taxon>
        <taxon>Sphingomonadaceae</taxon>
        <taxon>Blastomonas</taxon>
    </lineage>
</organism>
<evidence type="ECO:0000313" key="1">
    <source>
        <dbReference type="EMBL" id="PXW77594.1"/>
    </source>
</evidence>
<dbReference type="Gene3D" id="3.40.30.10">
    <property type="entry name" value="Glutaredoxin"/>
    <property type="match status" value="1"/>
</dbReference>
<sequence>MKTEINANWSHALLVCKKCSKRAKASFGPEGDRSLAKALKRRLPAGKGRKARLGVIEVPCLDICPKKGVVLIDTRQPDRWQIVREDADIDRLAEQLSA</sequence>
<dbReference type="RefSeq" id="WP_110298094.1">
    <property type="nucleotide sequence ID" value="NZ_QJJM01000004.1"/>
</dbReference>
<protein>
    <recommendedName>
        <fullName evidence="3">(2Fe-2S) ferredoxin</fullName>
    </recommendedName>
</protein>
<evidence type="ECO:0008006" key="3">
    <source>
        <dbReference type="Google" id="ProtNLM"/>
    </source>
</evidence>